<name>A0AAD6INM5_PENCN</name>
<keyword evidence="3" id="KW-0805">Transcription regulation</keyword>
<evidence type="ECO:0000256" key="6">
    <source>
        <dbReference type="ARBA" id="ARBA00023242"/>
    </source>
</evidence>
<dbReference type="GO" id="GO:0008270">
    <property type="term" value="F:zinc ion binding"/>
    <property type="evidence" value="ECO:0007669"/>
    <property type="project" value="InterPro"/>
</dbReference>
<sequence length="811" mass="91641">MERHLEAHRPSRKPLQNVQQNSTSSTIPGEAINTAGTGNSIGSQNTWSCAACRRRKVKCNVVYPGLISYAFLKFPWHNLTSSWTYRRQDESLHTSSRKPRKRPADDILERLTRLEDVISSLKFPERGEIKGGDLPSFLKENDESELFRRWRKVSNVCSSRSTPLGGDKHHGQVLSSDECVNPWPEHGLGKLVPSEGGSHYINNGFWTSIDQEVEDLKSSLVELSDTEDDPVYPSALQDTSLGQSFVFGHPSSNVEMATLHPPRQLIPSMWSLFKTNVDPLVKVLHIPTMEPKISEAQDRLDSLSRGTEVLMFAIYYSVVTSLTSRDCVGELGETKAVLLARYRFAIEHALTRAHFLDTADMTVLQAFVIFLTVLRRNDDAKMVWALTGLLVRIARMMGVHRDGVHFRLAPFDVEMRRRLWWQVEDHGCDATIVETQFDTQMPLNVNDADLDLDMPELPESRKGFTDMTFCLVSFELANVFRRIIHVPSRSAQPNISFSALADEQKEKWIAQCSQRMQETYIANASLSLPPVWVAATLTRLILSKMSLMAYRSFQRVDGSESCSQQIKDKLFLAAVEVLEYANQLNNDPRAQKWSWLFGTYVQWYSVTLLLSELRKSTQGELVERAWKAIDVLVETQVGDAQTDPRRAFLWRPVRGLMVKARMAREQTLMAEPCLSVPGPAKPFAGYPAIDKLLDWANLSRALSGQVQSPNAKNTTMYDTFAHSSQQDASELLGMGCDWLMTDNIDSLAPGAWVDNRDSQQLAHLDTTQVVPIGVNHQHDLLNMWETRNEDIWTDILRGYEAHNGGPSSTVE</sequence>
<dbReference type="PANTHER" id="PTHR31001">
    <property type="entry name" value="UNCHARACTERIZED TRANSCRIPTIONAL REGULATORY PROTEIN"/>
    <property type="match status" value="1"/>
</dbReference>
<feature type="region of interest" description="Disordered" evidence="7">
    <location>
        <begin position="1"/>
        <end position="38"/>
    </location>
</feature>
<reference evidence="9" key="2">
    <citation type="submission" date="2023-01" db="EMBL/GenBank/DDBJ databases">
        <authorList>
            <person name="Petersen C."/>
        </authorList>
    </citation>
    <scope>NUCLEOTIDE SEQUENCE</scope>
    <source>
        <strain evidence="9">IBT 15450</strain>
    </source>
</reference>
<keyword evidence="6" id="KW-0539">Nucleus</keyword>
<evidence type="ECO:0000313" key="9">
    <source>
        <dbReference type="EMBL" id="KAJ6057619.1"/>
    </source>
</evidence>
<evidence type="ECO:0000256" key="5">
    <source>
        <dbReference type="ARBA" id="ARBA00023163"/>
    </source>
</evidence>
<evidence type="ECO:0000256" key="7">
    <source>
        <dbReference type="SAM" id="MobiDB-lite"/>
    </source>
</evidence>
<comment type="caution">
    <text evidence="9">The sequence shown here is derived from an EMBL/GenBank/DDBJ whole genome shotgun (WGS) entry which is preliminary data.</text>
</comment>
<protein>
    <recommendedName>
        <fullName evidence="8">Xylanolytic transcriptional activator regulatory domain-containing protein</fullName>
    </recommendedName>
</protein>
<proteinExistence type="predicted"/>
<evidence type="ECO:0000256" key="1">
    <source>
        <dbReference type="ARBA" id="ARBA00004123"/>
    </source>
</evidence>
<dbReference type="InterPro" id="IPR036864">
    <property type="entry name" value="Zn2-C6_fun-type_DNA-bd_sf"/>
</dbReference>
<keyword evidence="2" id="KW-0479">Metal-binding</keyword>
<evidence type="ECO:0000256" key="4">
    <source>
        <dbReference type="ARBA" id="ARBA00023125"/>
    </source>
</evidence>
<dbReference type="AlphaFoldDB" id="A0AAD6INM5"/>
<dbReference type="InterPro" id="IPR050613">
    <property type="entry name" value="Sec_Metabolite_Reg"/>
</dbReference>
<keyword evidence="10" id="KW-1185">Reference proteome</keyword>
<dbReference type="InterPro" id="IPR007219">
    <property type="entry name" value="XnlR_reg_dom"/>
</dbReference>
<dbReference type="GO" id="GO:0006351">
    <property type="term" value="P:DNA-templated transcription"/>
    <property type="evidence" value="ECO:0007669"/>
    <property type="project" value="InterPro"/>
</dbReference>
<dbReference type="SUPFAM" id="SSF57701">
    <property type="entry name" value="Zn2/Cys6 DNA-binding domain"/>
    <property type="match status" value="1"/>
</dbReference>
<feature type="compositionally biased region" description="Polar residues" evidence="7">
    <location>
        <begin position="14"/>
        <end position="27"/>
    </location>
</feature>
<evidence type="ECO:0000259" key="8">
    <source>
        <dbReference type="Pfam" id="PF04082"/>
    </source>
</evidence>
<dbReference type="InterPro" id="IPR001138">
    <property type="entry name" value="Zn2Cys6_DnaBD"/>
</dbReference>
<evidence type="ECO:0000313" key="10">
    <source>
        <dbReference type="Proteomes" id="UP001219568"/>
    </source>
</evidence>
<feature type="domain" description="Xylanolytic transcriptional activator regulatory" evidence="8">
    <location>
        <begin position="272"/>
        <end position="422"/>
    </location>
</feature>
<reference evidence="9" key="1">
    <citation type="journal article" date="2023" name="IMA Fungus">
        <title>Comparative genomic study of the Penicillium genus elucidates a diverse pangenome and 15 lateral gene transfer events.</title>
        <authorList>
            <person name="Petersen C."/>
            <person name="Sorensen T."/>
            <person name="Nielsen M.R."/>
            <person name="Sondergaard T.E."/>
            <person name="Sorensen J.L."/>
            <person name="Fitzpatrick D.A."/>
            <person name="Frisvad J.C."/>
            <person name="Nielsen K.L."/>
        </authorList>
    </citation>
    <scope>NUCLEOTIDE SEQUENCE</scope>
    <source>
        <strain evidence="9">IBT 15450</strain>
    </source>
</reference>
<gene>
    <name evidence="9" type="ORF">N7460_000893</name>
</gene>
<accession>A0AAD6INM5</accession>
<dbReference type="PANTHER" id="PTHR31001:SF50">
    <property type="entry name" value="ZN(II)2CYS6 TRANSCRIPTION FACTOR (EUROFUNG)"/>
    <property type="match status" value="1"/>
</dbReference>
<keyword evidence="5" id="KW-0804">Transcription</keyword>
<dbReference type="GO" id="GO:0005634">
    <property type="term" value="C:nucleus"/>
    <property type="evidence" value="ECO:0007669"/>
    <property type="project" value="UniProtKB-SubCell"/>
</dbReference>
<dbReference type="CDD" id="cd12148">
    <property type="entry name" value="fungal_TF_MHR"/>
    <property type="match status" value="1"/>
</dbReference>
<dbReference type="GO" id="GO:0000981">
    <property type="term" value="F:DNA-binding transcription factor activity, RNA polymerase II-specific"/>
    <property type="evidence" value="ECO:0007669"/>
    <property type="project" value="InterPro"/>
</dbReference>
<keyword evidence="4" id="KW-0238">DNA-binding</keyword>
<comment type="subcellular location">
    <subcellularLocation>
        <location evidence="1">Nucleus</location>
    </subcellularLocation>
</comment>
<dbReference type="EMBL" id="JAQJZL010000001">
    <property type="protein sequence ID" value="KAJ6057619.1"/>
    <property type="molecule type" value="Genomic_DNA"/>
</dbReference>
<organism evidence="9 10">
    <name type="scientific">Penicillium canescens</name>
    <dbReference type="NCBI Taxonomy" id="5083"/>
    <lineage>
        <taxon>Eukaryota</taxon>
        <taxon>Fungi</taxon>
        <taxon>Dikarya</taxon>
        <taxon>Ascomycota</taxon>
        <taxon>Pezizomycotina</taxon>
        <taxon>Eurotiomycetes</taxon>
        <taxon>Eurotiomycetidae</taxon>
        <taxon>Eurotiales</taxon>
        <taxon>Aspergillaceae</taxon>
        <taxon>Penicillium</taxon>
    </lineage>
</organism>
<dbReference type="CDD" id="cd00067">
    <property type="entry name" value="GAL4"/>
    <property type="match status" value="1"/>
</dbReference>
<evidence type="ECO:0000256" key="3">
    <source>
        <dbReference type="ARBA" id="ARBA00023015"/>
    </source>
</evidence>
<evidence type="ECO:0000256" key="2">
    <source>
        <dbReference type="ARBA" id="ARBA00022723"/>
    </source>
</evidence>
<dbReference type="Pfam" id="PF04082">
    <property type="entry name" value="Fungal_trans"/>
    <property type="match status" value="1"/>
</dbReference>
<dbReference type="GO" id="GO:0003677">
    <property type="term" value="F:DNA binding"/>
    <property type="evidence" value="ECO:0007669"/>
    <property type="project" value="UniProtKB-KW"/>
</dbReference>
<dbReference type="Proteomes" id="UP001219568">
    <property type="component" value="Unassembled WGS sequence"/>
</dbReference>